<dbReference type="InterPro" id="IPR001867">
    <property type="entry name" value="OmpR/PhoB-type_DNA-bd"/>
</dbReference>
<evidence type="ECO:0000313" key="10">
    <source>
        <dbReference type="EMBL" id="SDP46732.1"/>
    </source>
</evidence>
<dbReference type="InterPro" id="IPR036388">
    <property type="entry name" value="WH-like_DNA-bd_sf"/>
</dbReference>
<dbReference type="InterPro" id="IPR039420">
    <property type="entry name" value="WalR-like"/>
</dbReference>
<dbReference type="GO" id="GO:0005829">
    <property type="term" value="C:cytosol"/>
    <property type="evidence" value="ECO:0007669"/>
    <property type="project" value="TreeGrafter"/>
</dbReference>
<dbReference type="InterPro" id="IPR001789">
    <property type="entry name" value="Sig_transdc_resp-reg_receiver"/>
</dbReference>
<feature type="modified residue" description="4-aspartylphosphate" evidence="6">
    <location>
        <position position="52"/>
    </location>
</feature>
<evidence type="ECO:0000256" key="5">
    <source>
        <dbReference type="ARBA" id="ARBA00023163"/>
    </source>
</evidence>
<dbReference type="Proteomes" id="UP000198741">
    <property type="component" value="Chromosome I"/>
</dbReference>
<dbReference type="PANTHER" id="PTHR48111:SF1">
    <property type="entry name" value="TWO-COMPONENT RESPONSE REGULATOR ORR33"/>
    <property type="match status" value="1"/>
</dbReference>
<reference evidence="10 11" key="1">
    <citation type="submission" date="2016-10" db="EMBL/GenBank/DDBJ databases">
        <authorList>
            <person name="de Groot N.N."/>
        </authorList>
    </citation>
    <scope>NUCLEOTIDE SEQUENCE [LARGE SCALE GENOMIC DNA]</scope>
    <source>
        <strain evidence="11">P4-7,KCTC 19426,CECT 7604</strain>
    </source>
</reference>
<dbReference type="PROSITE" id="PS51755">
    <property type="entry name" value="OMPR_PHOB"/>
    <property type="match status" value="1"/>
</dbReference>
<organism evidence="10 11">
    <name type="scientific">Nakamurella panacisegetis</name>
    <dbReference type="NCBI Taxonomy" id="1090615"/>
    <lineage>
        <taxon>Bacteria</taxon>
        <taxon>Bacillati</taxon>
        <taxon>Actinomycetota</taxon>
        <taxon>Actinomycetes</taxon>
        <taxon>Nakamurellales</taxon>
        <taxon>Nakamurellaceae</taxon>
        <taxon>Nakamurella</taxon>
    </lineage>
</organism>
<evidence type="ECO:0000256" key="6">
    <source>
        <dbReference type="PROSITE-ProRule" id="PRU00169"/>
    </source>
</evidence>
<dbReference type="GO" id="GO:0006355">
    <property type="term" value="P:regulation of DNA-templated transcription"/>
    <property type="evidence" value="ECO:0007669"/>
    <property type="project" value="InterPro"/>
</dbReference>
<accession>A0A1H0SXX5</accession>
<feature type="domain" description="Response regulatory" evidence="8">
    <location>
        <begin position="3"/>
        <end position="117"/>
    </location>
</feature>
<evidence type="ECO:0000256" key="7">
    <source>
        <dbReference type="PROSITE-ProRule" id="PRU01091"/>
    </source>
</evidence>
<dbReference type="RefSeq" id="WP_090480384.1">
    <property type="nucleotide sequence ID" value="NZ_LT629710.1"/>
</dbReference>
<dbReference type="SMART" id="SM00862">
    <property type="entry name" value="Trans_reg_C"/>
    <property type="match status" value="1"/>
</dbReference>
<dbReference type="Pfam" id="PF00486">
    <property type="entry name" value="Trans_reg_C"/>
    <property type="match status" value="1"/>
</dbReference>
<keyword evidence="1 6" id="KW-0597">Phosphoprotein</keyword>
<dbReference type="CDD" id="cd00383">
    <property type="entry name" value="trans_reg_C"/>
    <property type="match status" value="1"/>
</dbReference>
<dbReference type="GO" id="GO:0032993">
    <property type="term" value="C:protein-DNA complex"/>
    <property type="evidence" value="ECO:0007669"/>
    <property type="project" value="TreeGrafter"/>
</dbReference>
<dbReference type="PROSITE" id="PS50110">
    <property type="entry name" value="RESPONSE_REGULATORY"/>
    <property type="match status" value="1"/>
</dbReference>
<evidence type="ECO:0000259" key="9">
    <source>
        <dbReference type="PROSITE" id="PS51755"/>
    </source>
</evidence>
<gene>
    <name evidence="10" type="ORF">SAMN04515671_4359</name>
</gene>
<dbReference type="GO" id="GO:0000976">
    <property type="term" value="F:transcription cis-regulatory region binding"/>
    <property type="evidence" value="ECO:0007669"/>
    <property type="project" value="TreeGrafter"/>
</dbReference>
<evidence type="ECO:0000256" key="1">
    <source>
        <dbReference type="ARBA" id="ARBA00022553"/>
    </source>
</evidence>
<dbReference type="SMART" id="SM00448">
    <property type="entry name" value="REC"/>
    <property type="match status" value="1"/>
</dbReference>
<dbReference type="OrthoDB" id="9812490at2"/>
<keyword evidence="5" id="KW-0804">Transcription</keyword>
<dbReference type="AlphaFoldDB" id="A0A1H0SXX5"/>
<evidence type="ECO:0000256" key="3">
    <source>
        <dbReference type="ARBA" id="ARBA00023015"/>
    </source>
</evidence>
<dbReference type="PANTHER" id="PTHR48111">
    <property type="entry name" value="REGULATOR OF RPOS"/>
    <property type="match status" value="1"/>
</dbReference>
<evidence type="ECO:0000259" key="8">
    <source>
        <dbReference type="PROSITE" id="PS50110"/>
    </source>
</evidence>
<sequence length="224" mass="24905">MDHVLVVEDEPSLLLLLSRLLAGAGYQVTQASNGQSALRCSLRQQFDLVILDLMLPDLRGEDVLAELLGSRAETKVLVLSSVTDLSRRVGVLDHGAVDFLAKPFAGAELMARVRARIRHGSGDRTGSIRRYLTGAGLELDLERHELIIDGRRIDLSQREFALLAHLLHRTPAVCTRQELLSDVWGLSFDPGTNVVEVYMRRLRAKLTISRIETVRNVGYRLVAC</sequence>
<dbReference type="SUPFAM" id="SSF52172">
    <property type="entry name" value="CheY-like"/>
    <property type="match status" value="1"/>
</dbReference>
<dbReference type="Gene3D" id="3.40.50.2300">
    <property type="match status" value="1"/>
</dbReference>
<dbReference type="InterPro" id="IPR011006">
    <property type="entry name" value="CheY-like_superfamily"/>
</dbReference>
<keyword evidence="4 7" id="KW-0238">DNA-binding</keyword>
<keyword evidence="2" id="KW-0902">Two-component regulatory system</keyword>
<dbReference type="STRING" id="1090615.SAMN04515671_4359"/>
<dbReference type="Pfam" id="PF00072">
    <property type="entry name" value="Response_reg"/>
    <property type="match status" value="1"/>
</dbReference>
<protein>
    <submittedName>
        <fullName evidence="10">DNA-binding response regulator, OmpR family, contains REC and winged-helix (WHTH) domain</fullName>
    </submittedName>
</protein>
<dbReference type="GO" id="GO:0000156">
    <property type="term" value="F:phosphorelay response regulator activity"/>
    <property type="evidence" value="ECO:0007669"/>
    <property type="project" value="TreeGrafter"/>
</dbReference>
<evidence type="ECO:0000256" key="2">
    <source>
        <dbReference type="ARBA" id="ARBA00023012"/>
    </source>
</evidence>
<feature type="domain" description="OmpR/PhoB-type" evidence="9">
    <location>
        <begin position="129"/>
        <end position="223"/>
    </location>
</feature>
<keyword evidence="3" id="KW-0805">Transcription regulation</keyword>
<name>A0A1H0SXX5_9ACTN</name>
<dbReference type="Gene3D" id="1.10.10.10">
    <property type="entry name" value="Winged helix-like DNA-binding domain superfamily/Winged helix DNA-binding domain"/>
    <property type="match status" value="1"/>
</dbReference>
<dbReference type="EMBL" id="LT629710">
    <property type="protein sequence ID" value="SDP46732.1"/>
    <property type="molecule type" value="Genomic_DNA"/>
</dbReference>
<feature type="DNA-binding region" description="OmpR/PhoB-type" evidence="7">
    <location>
        <begin position="129"/>
        <end position="223"/>
    </location>
</feature>
<evidence type="ECO:0000313" key="11">
    <source>
        <dbReference type="Proteomes" id="UP000198741"/>
    </source>
</evidence>
<keyword evidence="11" id="KW-1185">Reference proteome</keyword>
<evidence type="ECO:0000256" key="4">
    <source>
        <dbReference type="ARBA" id="ARBA00023125"/>
    </source>
</evidence>
<proteinExistence type="predicted"/>